<dbReference type="PANTHER" id="PTHR47070">
    <property type="entry name" value="HYDROXYPROLINE-RICH GLYCOPROTEIN-LIKE"/>
    <property type="match status" value="1"/>
</dbReference>
<gene>
    <name evidence="2" type="ORF">HU200_018263</name>
</gene>
<dbReference type="PANTHER" id="PTHR47070:SF3">
    <property type="entry name" value="GLYCOPROTEIN FAMILY PROTEIN, PUTATIVE, EXPRESSED-RELATED"/>
    <property type="match status" value="1"/>
</dbReference>
<dbReference type="AlphaFoldDB" id="A0A835F5N3"/>
<evidence type="ECO:0000313" key="2">
    <source>
        <dbReference type="EMBL" id="KAF8728961.1"/>
    </source>
</evidence>
<feature type="compositionally biased region" description="Low complexity" evidence="1">
    <location>
        <begin position="270"/>
        <end position="280"/>
    </location>
</feature>
<reference evidence="2" key="1">
    <citation type="submission" date="2020-07" db="EMBL/GenBank/DDBJ databases">
        <title>Genome sequence and genetic diversity analysis of an under-domesticated orphan crop, white fonio (Digitaria exilis).</title>
        <authorList>
            <person name="Bennetzen J.L."/>
            <person name="Chen S."/>
            <person name="Ma X."/>
            <person name="Wang X."/>
            <person name="Yssel A.E.J."/>
            <person name="Chaluvadi S.R."/>
            <person name="Johnson M."/>
            <person name="Gangashetty P."/>
            <person name="Hamidou F."/>
            <person name="Sanogo M.D."/>
            <person name="Zwaenepoel A."/>
            <person name="Wallace J."/>
            <person name="Van De Peer Y."/>
            <person name="Van Deynze A."/>
        </authorList>
    </citation>
    <scope>NUCLEOTIDE SEQUENCE</scope>
    <source>
        <tissue evidence="2">Leaves</tissue>
    </source>
</reference>
<dbReference type="Proteomes" id="UP000636709">
    <property type="component" value="Unassembled WGS sequence"/>
</dbReference>
<keyword evidence="3" id="KW-1185">Reference proteome</keyword>
<name>A0A835F5N3_9POAL</name>
<sequence length="434" mass="45884">MWPTAQQAYSRPTTPAPVAFPSKVSDLARHRQHRHPRGNPSSLLAPRPRRRTLLAPPATPSPAPPRPRRPLALSPPILSAAAAAVAAVLLLSSPLMASRGGHSGIGGITQEFRVVKDNRSKQKEACETLTEASHKSDSNVGDKSSTEKLATQHRLVTPNDNGHGAAQADNGIKSAVQDHDKEVKPSSVRKLEQSEGVQATRVGSHAILDKGNQNRGATVSSGKNNFGGELCCSSSDPIHVPSPGSKSAGTFGAIKREVGVVGARQQPSDSAATNTSTSNSLAKVTSASKDNPPSEQQSGLPRNSRFSLPVPLSGRASHHVSHTKVSPHLAWKPKSTSPSCVNHGVGVVPPCVDGNQAEVAGLSKKLSQANVSQDEHVIIPEHIRVRDSEVTHLIFGTFGSEIDPKTSVTTSHTVGTKEDFNDHSPSRLFHSIYT</sequence>
<proteinExistence type="predicted"/>
<comment type="caution">
    <text evidence="2">The sequence shown here is derived from an EMBL/GenBank/DDBJ whole genome shotgun (WGS) entry which is preliminary data.</text>
</comment>
<feature type="compositionally biased region" description="Polar residues" evidence="1">
    <location>
        <begin position="211"/>
        <end position="221"/>
    </location>
</feature>
<feature type="region of interest" description="Disordered" evidence="1">
    <location>
        <begin position="177"/>
        <end position="221"/>
    </location>
</feature>
<feature type="compositionally biased region" description="Basic and acidic residues" evidence="1">
    <location>
        <begin position="177"/>
        <end position="193"/>
    </location>
</feature>
<feature type="region of interest" description="Disordered" evidence="1">
    <location>
        <begin position="1"/>
        <end position="71"/>
    </location>
</feature>
<feature type="compositionally biased region" description="Polar residues" evidence="1">
    <location>
        <begin position="1"/>
        <end position="13"/>
    </location>
</feature>
<accession>A0A835F5N3</accession>
<protein>
    <submittedName>
        <fullName evidence="2">Uncharacterized protein</fullName>
    </submittedName>
</protein>
<dbReference type="OrthoDB" id="657470at2759"/>
<evidence type="ECO:0000313" key="3">
    <source>
        <dbReference type="Proteomes" id="UP000636709"/>
    </source>
</evidence>
<organism evidence="2 3">
    <name type="scientific">Digitaria exilis</name>
    <dbReference type="NCBI Taxonomy" id="1010633"/>
    <lineage>
        <taxon>Eukaryota</taxon>
        <taxon>Viridiplantae</taxon>
        <taxon>Streptophyta</taxon>
        <taxon>Embryophyta</taxon>
        <taxon>Tracheophyta</taxon>
        <taxon>Spermatophyta</taxon>
        <taxon>Magnoliopsida</taxon>
        <taxon>Liliopsida</taxon>
        <taxon>Poales</taxon>
        <taxon>Poaceae</taxon>
        <taxon>PACMAD clade</taxon>
        <taxon>Panicoideae</taxon>
        <taxon>Panicodae</taxon>
        <taxon>Paniceae</taxon>
        <taxon>Anthephorinae</taxon>
        <taxon>Digitaria</taxon>
    </lineage>
</organism>
<feature type="compositionally biased region" description="Polar residues" evidence="1">
    <location>
        <begin position="281"/>
        <end position="306"/>
    </location>
</feature>
<evidence type="ECO:0000256" key="1">
    <source>
        <dbReference type="SAM" id="MobiDB-lite"/>
    </source>
</evidence>
<dbReference type="EMBL" id="JACEFO010001626">
    <property type="protein sequence ID" value="KAF8728961.1"/>
    <property type="molecule type" value="Genomic_DNA"/>
</dbReference>
<feature type="region of interest" description="Disordered" evidence="1">
    <location>
        <begin position="262"/>
        <end position="316"/>
    </location>
</feature>